<accession>A0A0G4PLS1</accession>
<sequence length="195" mass="21933">MWWKIGIEDPKDQTQRPTDFVGSDELMMSYGDHPRSQAQGIIVLFVMQTPIQETNVTITETPCAQTIMNLHSECTIVSEPPDLEKSMEFSRAGEADAAQSQVIKVWSINYTFVKGVETPFIDTLEVELMSNGAKKAVMKNRTYTDVMEMDGGEDAVTEFGPISDTPIEKAEIGNMYCHRFVRLSSLVPCVWLIEQ</sequence>
<keyword evidence="2" id="KW-1185">Reference proteome</keyword>
<dbReference type="Proteomes" id="UP000053732">
    <property type="component" value="Unassembled WGS sequence"/>
</dbReference>
<organism evidence="1 2">
    <name type="scientific">Penicillium camemberti (strain FM 013)</name>
    <dbReference type="NCBI Taxonomy" id="1429867"/>
    <lineage>
        <taxon>Eukaryota</taxon>
        <taxon>Fungi</taxon>
        <taxon>Dikarya</taxon>
        <taxon>Ascomycota</taxon>
        <taxon>Pezizomycotina</taxon>
        <taxon>Eurotiomycetes</taxon>
        <taxon>Eurotiomycetidae</taxon>
        <taxon>Eurotiales</taxon>
        <taxon>Aspergillaceae</taxon>
        <taxon>Penicillium</taxon>
    </lineage>
</organism>
<dbReference type="AlphaFoldDB" id="A0A0G4PLS1"/>
<evidence type="ECO:0000313" key="1">
    <source>
        <dbReference type="EMBL" id="CRL27342.1"/>
    </source>
</evidence>
<proteinExistence type="predicted"/>
<name>A0A0G4PLS1_PENC3</name>
<evidence type="ECO:0000313" key="2">
    <source>
        <dbReference type="Proteomes" id="UP000053732"/>
    </source>
</evidence>
<gene>
    <name evidence="1" type="ORF">PCAMFM013_S022g000022</name>
</gene>
<protein>
    <submittedName>
        <fullName evidence="1">Str. FM013</fullName>
    </submittedName>
</protein>
<reference evidence="1 2" key="1">
    <citation type="journal article" date="2014" name="Nat. Commun.">
        <title>Multiple recent horizontal transfers of a large genomic region in cheese making fungi.</title>
        <authorList>
            <person name="Cheeseman K."/>
            <person name="Ropars J."/>
            <person name="Renault P."/>
            <person name="Dupont J."/>
            <person name="Gouzy J."/>
            <person name="Branca A."/>
            <person name="Abraham A.L."/>
            <person name="Ceppi M."/>
            <person name="Conseiller E."/>
            <person name="Debuchy R."/>
            <person name="Malagnac F."/>
            <person name="Goarin A."/>
            <person name="Silar P."/>
            <person name="Lacoste S."/>
            <person name="Sallet E."/>
            <person name="Bensimon A."/>
            <person name="Giraud T."/>
            <person name="Brygoo Y."/>
        </authorList>
    </citation>
    <scope>NUCLEOTIDE SEQUENCE [LARGE SCALE GENOMIC DNA]</scope>
    <source>
        <strain evidence="2">FM 013</strain>
    </source>
</reference>
<dbReference type="EMBL" id="HG793155">
    <property type="protein sequence ID" value="CRL27342.1"/>
    <property type="molecule type" value="Genomic_DNA"/>
</dbReference>